<evidence type="ECO:0000313" key="7">
    <source>
        <dbReference type="Proteomes" id="UP000198703"/>
    </source>
</evidence>
<feature type="domain" description="4Fe-4S Mo/W bis-MGD-type" evidence="5">
    <location>
        <begin position="7"/>
        <end position="65"/>
    </location>
</feature>
<sequence length="695" mass="74445">MNAPPKIVRRPSVCPHDCPSACALDVEVIDGATIGRVRGAADQSYTDGVICAKVARYAERIHHPDRLTRPLRRSGPKGSGRFEPVSWDEALDEIAARLLAAEARLGPETVWPYYYAGTMGLVMRDGINRLRHAKRYSGMYASICTNMAWTGFMAGTGRLAGVDPREMALSDCVVIWGTNAVATQVNVMRHATKARRERGAKIVAVDIYRNATVEQADLALILKPGTDAALACAVMHVLFRDGLADRAWMAAHADAPEALEAHLATRTPQWAAAITGLSVEEIEAFAHLVGARKRSYFRLGYGFTRQRNGAAAMHAALCIPAVTGAWAHEGGGAFHNNGAIYHWDKALIEGHDLRDPAVRILDQSRIGRVLTGDAEALCGGPPVTALFIQNTNPVSVAPEQALVKAGFAREDLFTAVHEQFMTETAAMADIVLPATMFLEHDDLYQGGGHSHVMWGGRLVDAPGECRSNHEVISALAARLGAEHPGFAMTPREIADATLRASGHGTLADLEARSWLDVQPPPETAHYRDGFAWPGGRFRFRADWPATPYAHAGPMGPIGAMPTLPDQWDAIELADAARPFRLATSPARNFLNSTFTETPGSLGREGAPSVMIHPEDAAALGLEEGGQVELGNARGSVLLAAKLFDGVRRGVLIAEGVWPNAAHKGGRGINTLVGADPVAPFGGAAFHDVAVWARPA</sequence>
<dbReference type="GO" id="GO:0051536">
    <property type="term" value="F:iron-sulfur cluster binding"/>
    <property type="evidence" value="ECO:0007669"/>
    <property type="project" value="UniProtKB-KW"/>
</dbReference>
<dbReference type="InterPro" id="IPR050612">
    <property type="entry name" value="Prok_Mopterin_Oxidored"/>
</dbReference>
<evidence type="ECO:0000256" key="4">
    <source>
        <dbReference type="ARBA" id="ARBA00023014"/>
    </source>
</evidence>
<dbReference type="Gene3D" id="2.40.40.20">
    <property type="match status" value="1"/>
</dbReference>
<dbReference type="Gene3D" id="3.40.228.10">
    <property type="entry name" value="Dimethylsulfoxide Reductase, domain 2"/>
    <property type="match status" value="1"/>
</dbReference>
<dbReference type="FunFam" id="2.20.25.90:FF:000012">
    <property type="entry name" value="Anaerobic selenocysteine-containing dehydrogenase"/>
    <property type="match status" value="1"/>
</dbReference>
<dbReference type="Pfam" id="PF01568">
    <property type="entry name" value="Molydop_binding"/>
    <property type="match status" value="1"/>
</dbReference>
<dbReference type="AlphaFoldDB" id="A0A1H4CK93"/>
<reference evidence="6 7" key="1">
    <citation type="submission" date="2016-10" db="EMBL/GenBank/DDBJ databases">
        <authorList>
            <person name="de Groot N.N."/>
        </authorList>
    </citation>
    <scope>NUCLEOTIDE SEQUENCE [LARGE SCALE GENOMIC DNA]</scope>
    <source>
        <strain evidence="6 7">DSM 15345</strain>
    </source>
</reference>
<dbReference type="Proteomes" id="UP000198703">
    <property type="component" value="Unassembled WGS sequence"/>
</dbReference>
<dbReference type="Pfam" id="PF00384">
    <property type="entry name" value="Molybdopterin"/>
    <property type="match status" value="1"/>
</dbReference>
<dbReference type="InterPro" id="IPR006657">
    <property type="entry name" value="MoPterin_dinucl-bd_dom"/>
</dbReference>
<evidence type="ECO:0000256" key="2">
    <source>
        <dbReference type="ARBA" id="ARBA00022723"/>
    </source>
</evidence>
<dbReference type="PROSITE" id="PS51669">
    <property type="entry name" value="4FE4S_MOW_BIS_MGD"/>
    <property type="match status" value="1"/>
</dbReference>
<dbReference type="InterPro" id="IPR009010">
    <property type="entry name" value="Asp_de-COase-like_dom_sf"/>
</dbReference>
<dbReference type="Gene3D" id="3.30.2070.10">
    <property type="entry name" value="Formate dehydrogenase/DMSO reductase"/>
    <property type="match status" value="1"/>
</dbReference>
<dbReference type="RefSeq" id="WP_093254078.1">
    <property type="nucleotide sequence ID" value="NZ_FNQM01000007.1"/>
</dbReference>
<comment type="similarity">
    <text evidence="1">Belongs to the prokaryotic molybdopterin-containing oxidoreductase family.</text>
</comment>
<dbReference type="CDD" id="cd02786">
    <property type="entry name" value="MopB_CT_3"/>
    <property type="match status" value="1"/>
</dbReference>
<dbReference type="SUPFAM" id="SSF50692">
    <property type="entry name" value="ADC-like"/>
    <property type="match status" value="1"/>
</dbReference>
<proteinExistence type="inferred from homology"/>
<dbReference type="InterPro" id="IPR006656">
    <property type="entry name" value="Mopterin_OxRdtase"/>
</dbReference>
<keyword evidence="4" id="KW-0411">Iron-sulfur</keyword>
<keyword evidence="3" id="KW-0408">Iron</keyword>
<evidence type="ECO:0000313" key="6">
    <source>
        <dbReference type="EMBL" id="SEA60777.1"/>
    </source>
</evidence>
<name>A0A1H4CK93_9RHOB</name>
<organism evidence="6 7">
    <name type="scientific">Rubrimonas cliftonensis</name>
    <dbReference type="NCBI Taxonomy" id="89524"/>
    <lineage>
        <taxon>Bacteria</taxon>
        <taxon>Pseudomonadati</taxon>
        <taxon>Pseudomonadota</taxon>
        <taxon>Alphaproteobacteria</taxon>
        <taxon>Rhodobacterales</taxon>
        <taxon>Paracoccaceae</taxon>
        <taxon>Rubrimonas</taxon>
    </lineage>
</organism>
<dbReference type="Gene3D" id="2.20.25.90">
    <property type="entry name" value="ADC-like domains"/>
    <property type="match status" value="1"/>
</dbReference>
<dbReference type="OrthoDB" id="9759518at2"/>
<evidence type="ECO:0000256" key="3">
    <source>
        <dbReference type="ARBA" id="ARBA00023004"/>
    </source>
</evidence>
<dbReference type="Gene3D" id="3.40.50.740">
    <property type="match status" value="1"/>
</dbReference>
<dbReference type="PANTHER" id="PTHR43742">
    <property type="entry name" value="TRIMETHYLAMINE-N-OXIDE REDUCTASE"/>
    <property type="match status" value="1"/>
</dbReference>
<keyword evidence="7" id="KW-1185">Reference proteome</keyword>
<dbReference type="GO" id="GO:0016491">
    <property type="term" value="F:oxidoreductase activity"/>
    <property type="evidence" value="ECO:0007669"/>
    <property type="project" value="InterPro"/>
</dbReference>
<accession>A0A1H4CK93</accession>
<dbReference type="CDD" id="cd02766">
    <property type="entry name" value="MopB_3"/>
    <property type="match status" value="1"/>
</dbReference>
<dbReference type="InterPro" id="IPR037920">
    <property type="entry name" value="YoaE_C"/>
</dbReference>
<dbReference type="PANTHER" id="PTHR43742:SF6">
    <property type="entry name" value="OXIDOREDUCTASE YYAE-RELATED"/>
    <property type="match status" value="1"/>
</dbReference>
<dbReference type="SMART" id="SM00926">
    <property type="entry name" value="Molybdop_Fe4S4"/>
    <property type="match status" value="1"/>
</dbReference>
<dbReference type="Pfam" id="PF04879">
    <property type="entry name" value="Molybdop_Fe4S4"/>
    <property type="match status" value="1"/>
</dbReference>
<dbReference type="GO" id="GO:0046872">
    <property type="term" value="F:metal ion binding"/>
    <property type="evidence" value="ECO:0007669"/>
    <property type="project" value="UniProtKB-KW"/>
</dbReference>
<dbReference type="InterPro" id="IPR006963">
    <property type="entry name" value="Mopterin_OxRdtase_4Fe-4S_dom"/>
</dbReference>
<evidence type="ECO:0000256" key="1">
    <source>
        <dbReference type="ARBA" id="ARBA00010312"/>
    </source>
</evidence>
<dbReference type="EMBL" id="FNQM01000007">
    <property type="protein sequence ID" value="SEA60777.1"/>
    <property type="molecule type" value="Genomic_DNA"/>
</dbReference>
<protein>
    <submittedName>
        <fullName evidence="6">Anaerobic selenocysteine-containing dehydrogenase</fullName>
    </submittedName>
</protein>
<keyword evidence="2" id="KW-0479">Metal-binding</keyword>
<dbReference type="GO" id="GO:0043546">
    <property type="term" value="F:molybdopterin cofactor binding"/>
    <property type="evidence" value="ECO:0007669"/>
    <property type="project" value="InterPro"/>
</dbReference>
<gene>
    <name evidence="6" type="ORF">SAMN05444370_107116</name>
</gene>
<evidence type="ECO:0000259" key="5">
    <source>
        <dbReference type="PROSITE" id="PS51669"/>
    </source>
</evidence>
<dbReference type="SUPFAM" id="SSF53706">
    <property type="entry name" value="Formate dehydrogenase/DMSO reductase, domains 1-3"/>
    <property type="match status" value="1"/>
</dbReference>
<dbReference type="STRING" id="89524.SAMN05444370_107116"/>